<dbReference type="Pfam" id="PF01920">
    <property type="entry name" value="Prefoldin_2"/>
    <property type="match status" value="1"/>
</dbReference>
<gene>
    <name evidence="4" type="ORF">DICPUDRAFT_81185</name>
</gene>
<evidence type="ECO:0000256" key="1">
    <source>
        <dbReference type="ARBA" id="ARBA00008045"/>
    </source>
</evidence>
<dbReference type="FunFam" id="1.10.287.370:FF:000003">
    <property type="entry name" value="Prefoldin subunit 6"/>
    <property type="match status" value="1"/>
</dbReference>
<dbReference type="VEuPathDB" id="AmoebaDB:DICPUDRAFT_81185"/>
<proteinExistence type="inferred from homology"/>
<dbReference type="Proteomes" id="UP000001064">
    <property type="component" value="Unassembled WGS sequence"/>
</dbReference>
<dbReference type="GO" id="GO:0016272">
    <property type="term" value="C:prefoldin complex"/>
    <property type="evidence" value="ECO:0000318"/>
    <property type="project" value="GO_Central"/>
</dbReference>
<protein>
    <recommendedName>
        <fullName evidence="6">Prefoldin subunit 6</fullName>
    </recommendedName>
</protein>
<organism evidence="4 5">
    <name type="scientific">Dictyostelium purpureum</name>
    <name type="common">Slime mold</name>
    <dbReference type="NCBI Taxonomy" id="5786"/>
    <lineage>
        <taxon>Eukaryota</taxon>
        <taxon>Amoebozoa</taxon>
        <taxon>Evosea</taxon>
        <taxon>Eumycetozoa</taxon>
        <taxon>Dictyostelia</taxon>
        <taxon>Dictyosteliales</taxon>
        <taxon>Dictyosteliaceae</taxon>
        <taxon>Dictyostelium</taxon>
    </lineage>
</organism>
<dbReference type="Gene3D" id="1.10.287.370">
    <property type="match status" value="1"/>
</dbReference>
<dbReference type="GO" id="GO:0051082">
    <property type="term" value="F:unfolded protein binding"/>
    <property type="evidence" value="ECO:0007669"/>
    <property type="project" value="InterPro"/>
</dbReference>
<dbReference type="SUPFAM" id="SSF46579">
    <property type="entry name" value="Prefoldin"/>
    <property type="match status" value="1"/>
</dbReference>
<feature type="coiled-coil region" evidence="3">
    <location>
        <begin position="8"/>
        <end position="42"/>
    </location>
</feature>
<comment type="similarity">
    <text evidence="1">Belongs to the prefoldin subunit beta family.</text>
</comment>
<evidence type="ECO:0000313" key="5">
    <source>
        <dbReference type="Proteomes" id="UP000001064"/>
    </source>
</evidence>
<dbReference type="PANTHER" id="PTHR21431">
    <property type="entry name" value="PREFOLDIN SUBUNIT 6"/>
    <property type="match status" value="1"/>
</dbReference>
<dbReference type="CDD" id="cd23161">
    <property type="entry name" value="Prefoldin_6"/>
    <property type="match status" value="1"/>
</dbReference>
<keyword evidence="5" id="KW-1185">Reference proteome</keyword>
<dbReference type="FunCoup" id="F0ZSR4">
    <property type="interactions" value="585"/>
</dbReference>
<dbReference type="AlphaFoldDB" id="F0ZSR4"/>
<dbReference type="InterPro" id="IPR002777">
    <property type="entry name" value="PFD_beta-like"/>
</dbReference>
<dbReference type="EMBL" id="GL871162">
    <property type="protein sequence ID" value="EGC33032.1"/>
    <property type="molecule type" value="Genomic_DNA"/>
</dbReference>
<dbReference type="eggNOG" id="KOG3478">
    <property type="taxonomic scope" value="Eukaryota"/>
</dbReference>
<dbReference type="GO" id="GO:0051131">
    <property type="term" value="P:chaperone-mediated protein complex assembly"/>
    <property type="evidence" value="ECO:0000318"/>
    <property type="project" value="GO_Central"/>
</dbReference>
<dbReference type="GO" id="GO:0005737">
    <property type="term" value="C:cytoplasm"/>
    <property type="evidence" value="ECO:0000318"/>
    <property type="project" value="GO_Central"/>
</dbReference>
<dbReference type="GO" id="GO:0051087">
    <property type="term" value="F:protein-folding chaperone binding"/>
    <property type="evidence" value="ECO:0000318"/>
    <property type="project" value="GO_Central"/>
</dbReference>
<reference evidence="5" key="1">
    <citation type="journal article" date="2011" name="Genome Biol.">
        <title>Comparative genomics of the social amoebae Dictyostelium discoideum and Dictyostelium purpureum.</title>
        <authorList>
            <consortium name="US DOE Joint Genome Institute (JGI-PGF)"/>
            <person name="Sucgang R."/>
            <person name="Kuo A."/>
            <person name="Tian X."/>
            <person name="Salerno W."/>
            <person name="Parikh A."/>
            <person name="Feasley C.L."/>
            <person name="Dalin E."/>
            <person name="Tu H."/>
            <person name="Huang E."/>
            <person name="Barry K."/>
            <person name="Lindquist E."/>
            <person name="Shapiro H."/>
            <person name="Bruce D."/>
            <person name="Schmutz J."/>
            <person name="Salamov A."/>
            <person name="Fey P."/>
            <person name="Gaudet P."/>
            <person name="Anjard C."/>
            <person name="Babu M.M."/>
            <person name="Basu S."/>
            <person name="Bushmanova Y."/>
            <person name="van der Wel H."/>
            <person name="Katoh-Kurasawa M."/>
            <person name="Dinh C."/>
            <person name="Coutinho P.M."/>
            <person name="Saito T."/>
            <person name="Elias M."/>
            <person name="Schaap P."/>
            <person name="Kay R.R."/>
            <person name="Henrissat B."/>
            <person name="Eichinger L."/>
            <person name="Rivero F."/>
            <person name="Putnam N.H."/>
            <person name="West C.M."/>
            <person name="Loomis W.F."/>
            <person name="Chisholm R.L."/>
            <person name="Shaulsky G."/>
            <person name="Strassmann J.E."/>
            <person name="Queller D.C."/>
            <person name="Kuspa A."/>
            <person name="Grigoriev I.V."/>
        </authorList>
    </citation>
    <scope>NUCLEOTIDE SEQUENCE [LARGE SCALE GENOMIC DNA]</scope>
    <source>
        <strain evidence="5">QSDP1</strain>
    </source>
</reference>
<sequence>MAAIPAEIQKLQEELIKNRDSFQKLEQELQKLSANRSKLLTQLNENEMVKKEFDLLEVDAKIYKLNGPVLFKQTKDEAENTIAQRLNIINTNLKQVETNFKETEKKALDQRTKIFEIQNKIRAAVQPPQPKQQ</sequence>
<dbReference type="PANTHER" id="PTHR21431:SF0">
    <property type="entry name" value="PREFOLDIN SUBUNIT 6"/>
    <property type="match status" value="1"/>
</dbReference>
<keyword evidence="2" id="KW-0143">Chaperone</keyword>
<dbReference type="KEGG" id="dpp:DICPUDRAFT_81185"/>
<dbReference type="InParanoid" id="F0ZSR4"/>
<evidence type="ECO:0000256" key="3">
    <source>
        <dbReference type="SAM" id="Coils"/>
    </source>
</evidence>
<evidence type="ECO:0000256" key="2">
    <source>
        <dbReference type="ARBA" id="ARBA00023186"/>
    </source>
</evidence>
<dbReference type="InterPro" id="IPR009053">
    <property type="entry name" value="Prefoldin"/>
</dbReference>
<dbReference type="RefSeq" id="XP_003290459.1">
    <property type="nucleotide sequence ID" value="XM_003290411.1"/>
</dbReference>
<accession>F0ZSR4</accession>
<evidence type="ECO:0000313" key="4">
    <source>
        <dbReference type="EMBL" id="EGC33032.1"/>
    </source>
</evidence>
<keyword evidence="3" id="KW-0175">Coiled coil</keyword>
<dbReference type="STRING" id="5786.F0ZSR4"/>
<dbReference type="OrthoDB" id="248120at2759"/>
<name>F0ZSR4_DICPU</name>
<evidence type="ECO:0008006" key="6">
    <source>
        <dbReference type="Google" id="ProtNLM"/>
    </source>
</evidence>
<dbReference type="GO" id="GO:0006457">
    <property type="term" value="P:protein folding"/>
    <property type="evidence" value="ECO:0000318"/>
    <property type="project" value="GO_Central"/>
</dbReference>
<dbReference type="OMA" id="VQTEFAQ"/>
<feature type="coiled-coil region" evidence="3">
    <location>
        <begin position="86"/>
        <end position="113"/>
    </location>
</feature>
<dbReference type="GeneID" id="10504807"/>